<proteinExistence type="predicted"/>
<evidence type="ECO:0008006" key="3">
    <source>
        <dbReference type="Google" id="ProtNLM"/>
    </source>
</evidence>
<gene>
    <name evidence="1" type="ORF">ACFSQS_04340</name>
</gene>
<comment type="caution">
    <text evidence="1">The sequence shown here is derived from an EMBL/GenBank/DDBJ whole genome shotgun (WGS) entry which is preliminary data.</text>
</comment>
<keyword evidence="2" id="KW-1185">Reference proteome</keyword>
<dbReference type="EMBL" id="JBHULK010000001">
    <property type="protein sequence ID" value="MFD2534326.1"/>
    <property type="molecule type" value="Genomic_DNA"/>
</dbReference>
<protein>
    <recommendedName>
        <fullName evidence="3">DUF922 domain-containing protein</fullName>
    </recommendedName>
</protein>
<dbReference type="Proteomes" id="UP001597441">
    <property type="component" value="Unassembled WGS sequence"/>
</dbReference>
<name>A0ABW5JQ45_9FLAO</name>
<evidence type="ECO:0000313" key="2">
    <source>
        <dbReference type="Proteomes" id="UP001597441"/>
    </source>
</evidence>
<reference evidence="2" key="1">
    <citation type="journal article" date="2019" name="Int. J. Syst. Evol. Microbiol.">
        <title>The Global Catalogue of Microorganisms (GCM) 10K type strain sequencing project: providing services to taxonomists for standard genome sequencing and annotation.</title>
        <authorList>
            <consortium name="The Broad Institute Genomics Platform"/>
            <consortium name="The Broad Institute Genome Sequencing Center for Infectious Disease"/>
            <person name="Wu L."/>
            <person name="Ma J."/>
        </authorList>
    </citation>
    <scope>NUCLEOTIDE SEQUENCE [LARGE SCALE GENOMIC DNA]</scope>
    <source>
        <strain evidence="2">KCTC 42903</strain>
    </source>
</reference>
<dbReference type="RefSeq" id="WP_388014646.1">
    <property type="nucleotide sequence ID" value="NZ_JBHUDT010000001.1"/>
</dbReference>
<accession>A0ABW5JQ45</accession>
<sequence length="180" mass="21638">MKLNLLISFLIIFSHFGFSQNEILNDTLIAWNKTKKLEWTDFKGKPKKEPVYVIAETQCHIKYTGSYYDNNGVPKFSIKCFFSKNESWTVVNDLETLKHEQLHFDLWELITRKIRKAFSDLNAKSEKNVSLYYEKYSEMIKYGSELQNQYDNESYFNKDMQNYWNERISKELKNLSKYEI</sequence>
<organism evidence="1 2">
    <name type="scientific">Gelatiniphilus marinus</name>
    <dbReference type="NCBI Taxonomy" id="1759464"/>
    <lineage>
        <taxon>Bacteria</taxon>
        <taxon>Pseudomonadati</taxon>
        <taxon>Bacteroidota</taxon>
        <taxon>Flavobacteriia</taxon>
        <taxon>Flavobacteriales</taxon>
        <taxon>Flavobacteriaceae</taxon>
        <taxon>Gelatiniphilus</taxon>
    </lineage>
</organism>
<evidence type="ECO:0000313" key="1">
    <source>
        <dbReference type="EMBL" id="MFD2534326.1"/>
    </source>
</evidence>